<protein>
    <submittedName>
        <fullName evidence="2">Bifunctional nuclease family protein</fullName>
    </submittedName>
</protein>
<dbReference type="Pfam" id="PF02577">
    <property type="entry name" value="BFN_dom"/>
    <property type="match status" value="1"/>
</dbReference>
<dbReference type="PANTHER" id="PTHR15160">
    <property type="entry name" value="VON HIPPEL-LINDAU PROTEIN"/>
    <property type="match status" value="1"/>
</dbReference>
<organism evidence="2 3">
    <name type="scientific">Breznakiella homolactica</name>
    <dbReference type="NCBI Taxonomy" id="2798577"/>
    <lineage>
        <taxon>Bacteria</taxon>
        <taxon>Pseudomonadati</taxon>
        <taxon>Spirochaetota</taxon>
        <taxon>Spirochaetia</taxon>
        <taxon>Spirochaetales</taxon>
        <taxon>Breznakiellaceae</taxon>
        <taxon>Breznakiella</taxon>
    </lineage>
</organism>
<name>A0A7T8BC04_9SPIR</name>
<dbReference type="PROSITE" id="PS51658">
    <property type="entry name" value="BFN"/>
    <property type="match status" value="1"/>
</dbReference>
<dbReference type="InterPro" id="IPR001943">
    <property type="entry name" value="UVR_dom"/>
</dbReference>
<dbReference type="PANTHER" id="PTHR15160:SF1">
    <property type="entry name" value="VON HIPPEL-LINDAU DISEASE TUMOR SUPPRESSOR"/>
    <property type="match status" value="1"/>
</dbReference>
<dbReference type="AlphaFoldDB" id="A0A7T8BC04"/>
<dbReference type="Proteomes" id="UP000595917">
    <property type="component" value="Chromosome"/>
</dbReference>
<accession>A0A7T8BC04</accession>
<keyword evidence="3" id="KW-1185">Reference proteome</keyword>
<feature type="domain" description="BFN" evidence="1">
    <location>
        <begin position="1"/>
        <end position="137"/>
    </location>
</feature>
<reference evidence="2" key="1">
    <citation type="submission" date="2021-01" db="EMBL/GenBank/DDBJ databases">
        <title>Description of Breznakiella homolactica.</title>
        <authorList>
            <person name="Song Y."/>
            <person name="Brune A."/>
        </authorList>
    </citation>
    <scope>NUCLEOTIDE SEQUENCE</scope>
    <source>
        <strain evidence="2">RmG30</strain>
    </source>
</reference>
<gene>
    <name evidence="2" type="ORF">JFL75_02130</name>
</gene>
<dbReference type="Pfam" id="PF02151">
    <property type="entry name" value="UVR"/>
    <property type="match status" value="1"/>
</dbReference>
<proteinExistence type="predicted"/>
<sequence length="215" mass="23886">MVKMVEAEIWTVTRTDQGNAVLLRPIGSEQTVPIFIGQLETQSILIGYGNIPIVRPLTHDLLLSVLTVSDMYLDRVEIHDLKNNTFYSRLILQHRSAPGDNPVVIDCRPSDALALAVRSPCPVLISEAVVKQAGVSINLMIDAAENPGDFPEFIPTTEFERVSGNVIDPDPDTRRRKLKAELDLCLAAEEYERAAEIRDLLLLLDSADNTENQKI</sequence>
<evidence type="ECO:0000259" key="1">
    <source>
        <dbReference type="PROSITE" id="PS51658"/>
    </source>
</evidence>
<dbReference type="RefSeq" id="WP_215627041.1">
    <property type="nucleotide sequence ID" value="NZ_CP067089.2"/>
</dbReference>
<dbReference type="InterPro" id="IPR036104">
    <property type="entry name" value="BFN_sf"/>
</dbReference>
<dbReference type="KEGG" id="bhc:JFL75_02130"/>
<evidence type="ECO:0000313" key="3">
    <source>
        <dbReference type="Proteomes" id="UP000595917"/>
    </source>
</evidence>
<dbReference type="EMBL" id="CP067089">
    <property type="protein sequence ID" value="QQO09738.1"/>
    <property type="molecule type" value="Genomic_DNA"/>
</dbReference>
<dbReference type="SUPFAM" id="SSF103256">
    <property type="entry name" value="Hypothetical protein TM0160"/>
    <property type="match status" value="1"/>
</dbReference>
<dbReference type="InterPro" id="IPR003729">
    <property type="entry name" value="Bi_nuclease_dom"/>
</dbReference>
<dbReference type="Gene3D" id="3.10.690.10">
    <property type="entry name" value="Bifunctional nuclease domain"/>
    <property type="match status" value="1"/>
</dbReference>
<evidence type="ECO:0000313" key="2">
    <source>
        <dbReference type="EMBL" id="QQO09738.1"/>
    </source>
</evidence>
<dbReference type="GO" id="GO:0004518">
    <property type="term" value="F:nuclease activity"/>
    <property type="evidence" value="ECO:0007669"/>
    <property type="project" value="InterPro"/>
</dbReference>